<accession>A0AAP0I4W0</accession>
<protein>
    <submittedName>
        <fullName evidence="1">Uncharacterized protein</fullName>
    </submittedName>
</protein>
<reference evidence="1 2" key="1">
    <citation type="submission" date="2024-01" db="EMBL/GenBank/DDBJ databases">
        <title>Genome assemblies of Stephania.</title>
        <authorList>
            <person name="Yang L."/>
        </authorList>
    </citation>
    <scope>NUCLEOTIDE SEQUENCE [LARGE SCALE GENOMIC DNA]</scope>
    <source>
        <strain evidence="1">QJT</strain>
        <tissue evidence="1">Leaf</tissue>
    </source>
</reference>
<gene>
    <name evidence="1" type="ORF">Sjap_016762</name>
</gene>
<proteinExistence type="predicted"/>
<evidence type="ECO:0000313" key="2">
    <source>
        <dbReference type="Proteomes" id="UP001417504"/>
    </source>
</evidence>
<keyword evidence="2" id="KW-1185">Reference proteome</keyword>
<organism evidence="1 2">
    <name type="scientific">Stephania japonica</name>
    <dbReference type="NCBI Taxonomy" id="461633"/>
    <lineage>
        <taxon>Eukaryota</taxon>
        <taxon>Viridiplantae</taxon>
        <taxon>Streptophyta</taxon>
        <taxon>Embryophyta</taxon>
        <taxon>Tracheophyta</taxon>
        <taxon>Spermatophyta</taxon>
        <taxon>Magnoliopsida</taxon>
        <taxon>Ranunculales</taxon>
        <taxon>Menispermaceae</taxon>
        <taxon>Menispermoideae</taxon>
        <taxon>Cissampelideae</taxon>
        <taxon>Stephania</taxon>
    </lineage>
</organism>
<dbReference type="AlphaFoldDB" id="A0AAP0I4W0"/>
<comment type="caution">
    <text evidence="1">The sequence shown here is derived from an EMBL/GenBank/DDBJ whole genome shotgun (WGS) entry which is preliminary data.</text>
</comment>
<sequence>MSTDTMYAAVLKYCTPASVNYARSVPFVSDTWQQTASSFSAFQLYFNNSFHSSNESSNKKLSLLNTLLQPRQ</sequence>
<dbReference type="EMBL" id="JBBNAE010000007">
    <property type="protein sequence ID" value="KAK9108702.1"/>
    <property type="molecule type" value="Genomic_DNA"/>
</dbReference>
<dbReference type="Proteomes" id="UP001417504">
    <property type="component" value="Unassembled WGS sequence"/>
</dbReference>
<name>A0AAP0I4W0_9MAGN</name>
<evidence type="ECO:0000313" key="1">
    <source>
        <dbReference type="EMBL" id="KAK9108702.1"/>
    </source>
</evidence>